<dbReference type="RefSeq" id="WP_072596648.1">
    <property type="nucleotide sequence ID" value="NZ_CP018221.1"/>
</dbReference>
<dbReference type="OrthoDB" id="7411138at2"/>
<dbReference type="STRING" id="1921510.BSL82_07055"/>
<evidence type="ECO:0000313" key="2">
    <source>
        <dbReference type="EMBL" id="API59096.1"/>
    </source>
</evidence>
<feature type="region of interest" description="Disordered" evidence="1">
    <location>
        <begin position="49"/>
        <end position="68"/>
    </location>
</feature>
<dbReference type="AlphaFoldDB" id="A0A1L3ZTX5"/>
<gene>
    <name evidence="2" type="ORF">BSL82_07055</name>
</gene>
<evidence type="ECO:0000313" key="3">
    <source>
        <dbReference type="Proteomes" id="UP000182063"/>
    </source>
</evidence>
<protein>
    <submittedName>
        <fullName evidence="2">Uncharacterized protein</fullName>
    </submittedName>
</protein>
<dbReference type="KEGG" id="sphj:BSL82_07055"/>
<organism evidence="2 3">
    <name type="scientific">Tardibacter chloracetimidivorans</name>
    <dbReference type="NCBI Taxonomy" id="1921510"/>
    <lineage>
        <taxon>Bacteria</taxon>
        <taxon>Pseudomonadati</taxon>
        <taxon>Pseudomonadota</taxon>
        <taxon>Alphaproteobacteria</taxon>
        <taxon>Sphingomonadales</taxon>
        <taxon>Sphingomonadaceae</taxon>
        <taxon>Tardibacter</taxon>
    </lineage>
</organism>
<keyword evidence="3" id="KW-1185">Reference proteome</keyword>
<dbReference type="EMBL" id="CP018221">
    <property type="protein sequence ID" value="API59096.1"/>
    <property type="molecule type" value="Genomic_DNA"/>
</dbReference>
<sequence length="68" mass="7577">MSTSSSFYLARAEACANEAEEAVLENVRKRCLRAEAAWRAMADRTLRAQAMRDEREAEKPSDDSAVAL</sequence>
<name>A0A1L3ZTX5_9SPHN</name>
<reference evidence="3" key="1">
    <citation type="submission" date="2016-11" db="EMBL/GenBank/DDBJ databases">
        <title>Complete Genome Sequence of alachlor-degrading Sphingomonas sp. strain JJ-A5.</title>
        <authorList>
            <person name="Lee H."/>
            <person name="Ka J.-O."/>
        </authorList>
    </citation>
    <scope>NUCLEOTIDE SEQUENCE [LARGE SCALE GENOMIC DNA]</scope>
    <source>
        <strain evidence="3">JJ-A5</strain>
    </source>
</reference>
<dbReference type="Proteomes" id="UP000182063">
    <property type="component" value="Chromosome"/>
</dbReference>
<proteinExistence type="predicted"/>
<feature type="compositionally biased region" description="Basic and acidic residues" evidence="1">
    <location>
        <begin position="49"/>
        <end position="62"/>
    </location>
</feature>
<evidence type="ECO:0000256" key="1">
    <source>
        <dbReference type="SAM" id="MobiDB-lite"/>
    </source>
</evidence>
<accession>A0A1L3ZTX5</accession>